<name>A0A5P0ZGK7_9LACO</name>
<feature type="transmembrane region" description="Helical" evidence="1">
    <location>
        <begin position="101"/>
        <end position="119"/>
    </location>
</feature>
<evidence type="ECO:0000256" key="1">
    <source>
        <dbReference type="SAM" id="Phobius"/>
    </source>
</evidence>
<feature type="transmembrane region" description="Helical" evidence="1">
    <location>
        <begin position="46"/>
        <end position="69"/>
    </location>
</feature>
<dbReference type="AlphaFoldDB" id="A0A5P0ZGK7"/>
<dbReference type="OrthoDB" id="2309195at2"/>
<reference evidence="2 3" key="1">
    <citation type="journal article" date="2019" name="Syst. Appl. Microbiol.">
        <title>Polyphasic characterization of two novel Lactobacillus spp. isolated from blown salami packages: Description of Lactobacillus halodurans sp. nov. and Lactobacillus salsicarnum sp. nov.</title>
        <authorList>
            <person name="Schuster J.A."/>
            <person name="Klingl A."/>
            <person name="Vogel R.F."/>
            <person name="Ehrmann M.A."/>
        </authorList>
    </citation>
    <scope>NUCLEOTIDE SEQUENCE [LARGE SCALE GENOMIC DNA]</scope>
    <source>
        <strain evidence="2 3">TMW 1.2118</strain>
    </source>
</reference>
<dbReference type="EMBL" id="VDFM01000003">
    <property type="protein sequence ID" value="MQS52181.1"/>
    <property type="molecule type" value="Genomic_DNA"/>
</dbReference>
<accession>A0A5P0ZGK7</accession>
<organism evidence="2 3">
    <name type="scientific">Companilactobacillus mishanensis</name>
    <dbReference type="NCBI Taxonomy" id="2486008"/>
    <lineage>
        <taxon>Bacteria</taxon>
        <taxon>Bacillati</taxon>
        <taxon>Bacillota</taxon>
        <taxon>Bacilli</taxon>
        <taxon>Lactobacillales</taxon>
        <taxon>Lactobacillaceae</taxon>
        <taxon>Companilactobacillus</taxon>
    </lineage>
</organism>
<protein>
    <submittedName>
        <fullName evidence="2">Uncharacterized protein</fullName>
    </submittedName>
</protein>
<feature type="transmembrane region" description="Helical" evidence="1">
    <location>
        <begin position="76"/>
        <end position="95"/>
    </location>
</feature>
<keyword evidence="1" id="KW-1133">Transmembrane helix</keyword>
<keyword evidence="1" id="KW-0472">Membrane</keyword>
<dbReference type="RefSeq" id="WP_153382583.1">
    <property type="nucleotide sequence ID" value="NZ_VDFM01000003.1"/>
</dbReference>
<evidence type="ECO:0000313" key="2">
    <source>
        <dbReference type="EMBL" id="MQS52181.1"/>
    </source>
</evidence>
<comment type="caution">
    <text evidence="2">The sequence shown here is derived from an EMBL/GenBank/DDBJ whole genome shotgun (WGS) entry which is preliminary data.</text>
</comment>
<evidence type="ECO:0000313" key="3">
    <source>
        <dbReference type="Proteomes" id="UP000380386"/>
    </source>
</evidence>
<dbReference type="Proteomes" id="UP000380386">
    <property type="component" value="Unassembled WGS sequence"/>
</dbReference>
<gene>
    <name evidence="2" type="ORF">FHL02_04005</name>
</gene>
<feature type="transmembrane region" description="Helical" evidence="1">
    <location>
        <begin position="9"/>
        <end position="26"/>
    </location>
</feature>
<keyword evidence="1" id="KW-0812">Transmembrane</keyword>
<sequence length="128" mass="14938">MKHIRVNRFWVISGLETFILGLLFALENNFIDQPPHMPKFVSLVDNPPFAIMLMIVGFYVCMTACTHYFSQSTRSVVTFILLFIWTFYFIIFLIHDVTGPFLIPRYTTVITGFIVLRVMSEAMWSKKS</sequence>
<proteinExistence type="predicted"/>